<feature type="region of interest" description="Disordered" evidence="2">
    <location>
        <begin position="231"/>
        <end position="386"/>
    </location>
</feature>
<proteinExistence type="inferred from homology"/>
<evidence type="ECO:0008006" key="6">
    <source>
        <dbReference type="Google" id="ProtNLM"/>
    </source>
</evidence>
<dbReference type="GO" id="GO:0034657">
    <property type="term" value="C:GID complex"/>
    <property type="evidence" value="ECO:0007669"/>
    <property type="project" value="TreeGrafter"/>
</dbReference>
<dbReference type="STRING" id="43151.W5JEX3"/>
<reference evidence="4" key="4">
    <citation type="submission" date="2015-06" db="UniProtKB">
        <authorList>
            <consortium name="EnsemblMetazoa"/>
        </authorList>
    </citation>
    <scope>IDENTIFICATION</scope>
</reference>
<dbReference type="Pfam" id="PF09783">
    <property type="entry name" value="Vac_ImportDeg"/>
    <property type="match status" value="1"/>
</dbReference>
<dbReference type="VEuPathDB" id="VectorBase:ADAC005398"/>
<dbReference type="VEuPathDB" id="VectorBase:ADAR2_009093"/>
<evidence type="ECO:0000256" key="1">
    <source>
        <dbReference type="ARBA" id="ARBA00061469"/>
    </source>
</evidence>
<feature type="region of interest" description="Disordered" evidence="2">
    <location>
        <begin position="399"/>
        <end position="428"/>
    </location>
</feature>
<evidence type="ECO:0000256" key="2">
    <source>
        <dbReference type="SAM" id="MobiDB-lite"/>
    </source>
</evidence>
<organism evidence="3">
    <name type="scientific">Anopheles darlingi</name>
    <name type="common">Mosquito</name>
    <dbReference type="NCBI Taxonomy" id="43151"/>
    <lineage>
        <taxon>Eukaryota</taxon>
        <taxon>Metazoa</taxon>
        <taxon>Ecdysozoa</taxon>
        <taxon>Arthropoda</taxon>
        <taxon>Hexapoda</taxon>
        <taxon>Insecta</taxon>
        <taxon>Pterygota</taxon>
        <taxon>Neoptera</taxon>
        <taxon>Endopterygota</taxon>
        <taxon>Diptera</taxon>
        <taxon>Nematocera</taxon>
        <taxon>Culicoidea</taxon>
        <taxon>Culicidae</taxon>
        <taxon>Anophelinae</taxon>
        <taxon>Anopheles</taxon>
    </lineage>
</organism>
<dbReference type="EnsemblMetazoa" id="ADAC005398-RA">
    <property type="protein sequence ID" value="ADAC005398-PA"/>
    <property type="gene ID" value="ADAC005398"/>
</dbReference>
<feature type="compositionally biased region" description="Low complexity" evidence="2">
    <location>
        <begin position="165"/>
        <end position="189"/>
    </location>
</feature>
<comment type="similarity">
    <text evidence="1">Belongs to the GID4/VID24 family.</text>
</comment>
<dbReference type="Proteomes" id="UP000000673">
    <property type="component" value="Unassembled WGS sequence"/>
</dbReference>
<dbReference type="GO" id="GO:0007039">
    <property type="term" value="P:protein catabolic process in the vacuole"/>
    <property type="evidence" value="ECO:0007669"/>
    <property type="project" value="TreeGrafter"/>
</dbReference>
<feature type="region of interest" description="Disordered" evidence="2">
    <location>
        <begin position="60"/>
        <end position="199"/>
    </location>
</feature>
<dbReference type="AlphaFoldDB" id="W5JEX3"/>
<dbReference type="GO" id="GO:0043161">
    <property type="term" value="P:proteasome-mediated ubiquitin-dependent protein catabolic process"/>
    <property type="evidence" value="ECO:0007669"/>
    <property type="project" value="TreeGrafter"/>
</dbReference>
<evidence type="ECO:0000313" key="4">
    <source>
        <dbReference type="EnsemblMetazoa" id="ADAC005398-PA"/>
    </source>
</evidence>
<dbReference type="GO" id="GO:0045721">
    <property type="term" value="P:negative regulation of gluconeogenesis"/>
    <property type="evidence" value="ECO:0007669"/>
    <property type="project" value="TreeGrafter"/>
</dbReference>
<dbReference type="PANTHER" id="PTHR14534">
    <property type="entry name" value="VACUOLAR IMPORT AND DEGRADATION PROTEIN 24"/>
    <property type="match status" value="1"/>
</dbReference>
<evidence type="ECO:0000313" key="5">
    <source>
        <dbReference type="Proteomes" id="UP000000673"/>
    </source>
</evidence>
<gene>
    <name evidence="3" type="ORF">AND_005398</name>
</gene>
<dbReference type="GO" id="GO:0005773">
    <property type="term" value="C:vacuole"/>
    <property type="evidence" value="ECO:0007669"/>
    <property type="project" value="GOC"/>
</dbReference>
<sequence length="719" mass="74718">MDGRRSQTTRRNPITHLAYCDVTAMCGGYAAPAAPSVWPAGVFKHKSNIEHCLIVVPQRPQQAKTDTTDGESCPTAALTSSSSSPPPASSSSDSSSSSTATSSAASASTSSSSPTPSPSSSSPSAASTSSSSCPLPVPAASGSSPERSSVPGAPALPCCKSSAASVRHPPSTSTSTSSTATVQPTPSVTLASASGTGPVQHLSAERVVVDVADCDTVQYQPPSWPAATVATISAPQHATTTTTPPINEPKGQRPSLTVDCGDGGGGSGSGDDDIDDDDDDDQADNSPSLVGGSGGGSIIGGVTPCDTIADRVDGATTRNTTVDERTAATVGDRTLNDQVDQAPPPLAFQPEQSPVSSSSSHPDQDGPVSDAELKGHAVNVGPGDGATVAGAAVAEATGATGATTSGTVGGSSAVSSTDSTTEGGTSSGEVVETIDEGEGPCAGTAQLVDVGTETSSQQQEQQQPNTQSASPTTATTTATTTITTTAAAAATTTTTTTTTPPPSTERLQTEEPEAATMPVRVDIVPPPPNNSKQLGVTKSLLYNGSKFRGYQKSKGNAYEVEVVLQHVDEANSYLCGYLKITGLTFEFPTLTTFFDGEIISRKYPFLTRKWDADEDVDRKHFGKFAAFSEYQKTFNSDDFDYDALERSDFVFMRWKEHFLVPDHKIKDINGASFAGFYYICFQKSRAVMEGYYYHRSSEWYQSLTLQHVPESCIQIYEFR</sequence>
<name>W5JEX3_ANODA</name>
<dbReference type="HOGENOM" id="CLU_384607_0_0_1"/>
<dbReference type="eggNOG" id="KOG4635">
    <property type="taxonomic scope" value="Eukaryota"/>
</dbReference>
<feature type="compositionally biased region" description="Acidic residues" evidence="2">
    <location>
        <begin position="270"/>
        <end position="283"/>
    </location>
</feature>
<reference evidence="3" key="2">
    <citation type="submission" date="2010-05" db="EMBL/GenBank/DDBJ databases">
        <authorList>
            <person name="Almeida L.G."/>
            <person name="Nicolas M.F."/>
            <person name="Souza R.C."/>
            <person name="Vasconcelos A.T.R."/>
        </authorList>
    </citation>
    <scope>NUCLEOTIDE SEQUENCE</scope>
</reference>
<protein>
    <recommendedName>
        <fullName evidence="6">Vacuolar import and degradation protein</fullName>
    </recommendedName>
</protein>
<feature type="region of interest" description="Disordered" evidence="2">
    <location>
        <begin position="450"/>
        <end position="516"/>
    </location>
</feature>
<dbReference type="GO" id="GO:0006623">
    <property type="term" value="P:protein targeting to vacuole"/>
    <property type="evidence" value="ECO:0007669"/>
    <property type="project" value="TreeGrafter"/>
</dbReference>
<reference evidence="3 5" key="1">
    <citation type="journal article" date="2010" name="BMC Genomics">
        <title>Combination of measures distinguishes pre-miRNAs from other stem-loops in the genome of the newly sequenced Anopheles darlingi.</title>
        <authorList>
            <person name="Mendes N.D."/>
            <person name="Freitas A.T."/>
            <person name="Vasconcelos A.T."/>
            <person name="Sagot M.F."/>
        </authorList>
    </citation>
    <scope>NUCLEOTIDE SEQUENCE</scope>
</reference>
<keyword evidence="5" id="KW-1185">Reference proteome</keyword>
<dbReference type="InterPro" id="IPR018618">
    <property type="entry name" value="GID4/10-like"/>
</dbReference>
<feature type="compositionally biased region" description="Low complexity" evidence="2">
    <location>
        <begin position="74"/>
        <end position="132"/>
    </location>
</feature>
<dbReference type="PANTHER" id="PTHR14534:SF3">
    <property type="entry name" value="GID COMPLEX SUBUNIT 4 HOMOLOG"/>
    <property type="match status" value="1"/>
</dbReference>
<reference evidence="3" key="3">
    <citation type="journal article" date="2013" name="Nucleic Acids Res.">
        <title>The genome of Anopheles darlingi, the main neotropical malaria vector.</title>
        <authorList>
            <person name="Marinotti O."/>
            <person name="Cerqueira G.C."/>
            <person name="de Almeida L.G."/>
            <person name="Ferro M.I."/>
            <person name="Loreto E.L."/>
            <person name="Zaha A."/>
            <person name="Teixeira S.M."/>
            <person name="Wespiser A.R."/>
            <person name="Almeida E Silva A."/>
            <person name="Schlindwein A.D."/>
            <person name="Pacheco A.C."/>
            <person name="Silva A.L."/>
            <person name="Graveley B.R."/>
            <person name="Walenz B.P."/>
            <person name="Lima Bde A."/>
            <person name="Ribeiro C.A."/>
            <person name="Nunes-Silva C.G."/>
            <person name="de Carvalho C.R."/>
            <person name="Soares C.M."/>
            <person name="de Menezes C.B."/>
            <person name="Matiolli C."/>
            <person name="Caffrey D."/>
            <person name="Araujo D.A."/>
            <person name="de Oliveira D.M."/>
            <person name="Golenbock D."/>
            <person name="Grisard E.C."/>
            <person name="Fantinatti-Garboggini F."/>
            <person name="de Carvalho F.M."/>
            <person name="Barcellos F.G."/>
            <person name="Prosdocimi F."/>
            <person name="May G."/>
            <person name="Azevedo Junior G.M."/>
            <person name="Guimaraes G.M."/>
            <person name="Goldman G.H."/>
            <person name="Padilha I.Q."/>
            <person name="Batista Jda S."/>
            <person name="Ferro J.A."/>
            <person name="Ribeiro J.M."/>
            <person name="Fietto J.L."/>
            <person name="Dabbas K.M."/>
            <person name="Cerdeira L."/>
            <person name="Agnez-Lima L.F."/>
            <person name="Brocchi M."/>
            <person name="de Carvalho M.O."/>
            <person name="Teixeira Mde M."/>
            <person name="Diniz Maia Mde M."/>
            <person name="Goldman M.H."/>
            <person name="Cruz Schneider M.P."/>
            <person name="Felipe M.S."/>
            <person name="Hungria M."/>
            <person name="Nicolas M.F."/>
            <person name="Pereira M."/>
            <person name="Montes M.A."/>
            <person name="Cantao M.E."/>
            <person name="Vincentz M."/>
            <person name="Rafael M.S."/>
            <person name="Silverman N."/>
            <person name="Stoco P.H."/>
            <person name="Souza R.C."/>
            <person name="Vicentini R."/>
            <person name="Gazzinelli R.T."/>
            <person name="Neves Rde O."/>
            <person name="Silva R."/>
            <person name="Astolfi-Filho S."/>
            <person name="Maciel T.E."/>
            <person name="Urmenyi T.P."/>
            <person name="Tadei W.P."/>
            <person name="Camargo E.P."/>
            <person name="de Vasconcelos A.T."/>
        </authorList>
    </citation>
    <scope>NUCLEOTIDE SEQUENCE</scope>
</reference>
<evidence type="ECO:0000313" key="3">
    <source>
        <dbReference type="EMBL" id="ETN62897.1"/>
    </source>
</evidence>
<accession>W5JEX3</accession>
<feature type="compositionally biased region" description="Low complexity" evidence="2">
    <location>
        <begin position="452"/>
        <end position="498"/>
    </location>
</feature>
<dbReference type="EMBL" id="ADMH02001354">
    <property type="protein sequence ID" value="ETN62897.1"/>
    <property type="molecule type" value="Genomic_DNA"/>
</dbReference>